<reference evidence="1" key="1">
    <citation type="submission" date="2019-10" db="EMBL/GenBank/DDBJ databases">
        <authorList>
            <consortium name="DOE Joint Genome Institute"/>
            <person name="Kuo A."/>
            <person name="Miyauchi S."/>
            <person name="Kiss E."/>
            <person name="Drula E."/>
            <person name="Kohler A."/>
            <person name="Sanchez-Garcia M."/>
            <person name="Andreopoulos B."/>
            <person name="Barry K.W."/>
            <person name="Bonito G."/>
            <person name="Buee M."/>
            <person name="Carver A."/>
            <person name="Chen C."/>
            <person name="Cichocki N."/>
            <person name="Clum A."/>
            <person name="Culley D."/>
            <person name="Crous P.W."/>
            <person name="Fauchery L."/>
            <person name="Girlanda M."/>
            <person name="Hayes R."/>
            <person name="Keri Z."/>
            <person name="Labutti K."/>
            <person name="Lipzen A."/>
            <person name="Lombard V."/>
            <person name="Magnuson J."/>
            <person name="Maillard F."/>
            <person name="Morin E."/>
            <person name="Murat C."/>
            <person name="Nolan M."/>
            <person name="Ohm R."/>
            <person name="Pangilinan J."/>
            <person name="Pereira M."/>
            <person name="Perotto S."/>
            <person name="Peter M."/>
            <person name="Riley R."/>
            <person name="Sitrit Y."/>
            <person name="Stielow B."/>
            <person name="Szollosi G."/>
            <person name="Zifcakova L."/>
            <person name="Stursova M."/>
            <person name="Spatafora J.W."/>
            <person name="Tedersoo L."/>
            <person name="Vaario L.-M."/>
            <person name="Yamada A."/>
            <person name="Yan M."/>
            <person name="Wang P."/>
            <person name="Xu J."/>
            <person name="Bruns T."/>
            <person name="Baldrian P."/>
            <person name="Vilgalys R."/>
            <person name="Henrissat B."/>
            <person name="Grigoriev I.V."/>
            <person name="Hibbett D."/>
            <person name="Nagy L.G."/>
            <person name="Martin F.M."/>
        </authorList>
    </citation>
    <scope>NUCLEOTIDE SEQUENCE</scope>
    <source>
        <strain evidence="1">P2</strain>
    </source>
</reference>
<organism evidence="1 2">
    <name type="scientific">Thelephora ganbajun</name>
    <name type="common">Ganba fungus</name>
    <dbReference type="NCBI Taxonomy" id="370292"/>
    <lineage>
        <taxon>Eukaryota</taxon>
        <taxon>Fungi</taxon>
        <taxon>Dikarya</taxon>
        <taxon>Basidiomycota</taxon>
        <taxon>Agaricomycotina</taxon>
        <taxon>Agaricomycetes</taxon>
        <taxon>Thelephorales</taxon>
        <taxon>Thelephoraceae</taxon>
        <taxon>Thelephora</taxon>
    </lineage>
</organism>
<evidence type="ECO:0000313" key="1">
    <source>
        <dbReference type="EMBL" id="KAF9646680.1"/>
    </source>
</evidence>
<dbReference type="Proteomes" id="UP000886501">
    <property type="component" value="Unassembled WGS sequence"/>
</dbReference>
<protein>
    <submittedName>
        <fullName evidence="1">Uncharacterized protein</fullName>
    </submittedName>
</protein>
<gene>
    <name evidence="1" type="ORF">BDM02DRAFT_3118329</name>
</gene>
<comment type="caution">
    <text evidence="1">The sequence shown here is derived from an EMBL/GenBank/DDBJ whole genome shotgun (WGS) entry which is preliminary data.</text>
</comment>
<accession>A0ACB6ZBB7</accession>
<keyword evidence="2" id="KW-1185">Reference proteome</keyword>
<dbReference type="EMBL" id="MU118052">
    <property type="protein sequence ID" value="KAF9646680.1"/>
    <property type="molecule type" value="Genomic_DNA"/>
</dbReference>
<reference evidence="1" key="2">
    <citation type="journal article" date="2020" name="Nat. Commun.">
        <title>Large-scale genome sequencing of mycorrhizal fungi provides insights into the early evolution of symbiotic traits.</title>
        <authorList>
            <person name="Miyauchi S."/>
            <person name="Kiss E."/>
            <person name="Kuo A."/>
            <person name="Drula E."/>
            <person name="Kohler A."/>
            <person name="Sanchez-Garcia M."/>
            <person name="Morin E."/>
            <person name="Andreopoulos B."/>
            <person name="Barry K.W."/>
            <person name="Bonito G."/>
            <person name="Buee M."/>
            <person name="Carver A."/>
            <person name="Chen C."/>
            <person name="Cichocki N."/>
            <person name="Clum A."/>
            <person name="Culley D."/>
            <person name="Crous P.W."/>
            <person name="Fauchery L."/>
            <person name="Girlanda M."/>
            <person name="Hayes R.D."/>
            <person name="Keri Z."/>
            <person name="LaButti K."/>
            <person name="Lipzen A."/>
            <person name="Lombard V."/>
            <person name="Magnuson J."/>
            <person name="Maillard F."/>
            <person name="Murat C."/>
            <person name="Nolan M."/>
            <person name="Ohm R.A."/>
            <person name="Pangilinan J."/>
            <person name="Pereira M.F."/>
            <person name="Perotto S."/>
            <person name="Peter M."/>
            <person name="Pfister S."/>
            <person name="Riley R."/>
            <person name="Sitrit Y."/>
            <person name="Stielow J.B."/>
            <person name="Szollosi G."/>
            <person name="Zifcakova L."/>
            <person name="Stursova M."/>
            <person name="Spatafora J.W."/>
            <person name="Tedersoo L."/>
            <person name="Vaario L.M."/>
            <person name="Yamada A."/>
            <person name="Yan M."/>
            <person name="Wang P."/>
            <person name="Xu J."/>
            <person name="Bruns T."/>
            <person name="Baldrian P."/>
            <person name="Vilgalys R."/>
            <person name="Dunand C."/>
            <person name="Henrissat B."/>
            <person name="Grigoriev I.V."/>
            <person name="Hibbett D."/>
            <person name="Nagy L.G."/>
            <person name="Martin F.M."/>
        </authorList>
    </citation>
    <scope>NUCLEOTIDE SEQUENCE</scope>
    <source>
        <strain evidence="1">P2</strain>
    </source>
</reference>
<evidence type="ECO:0000313" key="2">
    <source>
        <dbReference type="Proteomes" id="UP000886501"/>
    </source>
</evidence>
<name>A0ACB6ZBB7_THEGA</name>
<proteinExistence type="predicted"/>
<sequence>MSTTFSLPAHTTRYITPSYPLEATVSSSTSLPMTTPKPKIPKVNVFSNDGSFLERLHKLKRGEVEKKKHAEILQQKRDFGDRFKNRGKRPPPVATGPSPSSVTSSDEDGPRPSKRSRS</sequence>